<dbReference type="Pfam" id="PF07811">
    <property type="entry name" value="TadE"/>
    <property type="match status" value="1"/>
</dbReference>
<dbReference type="RefSeq" id="WP_119584527.1">
    <property type="nucleotide sequence ID" value="NZ_CAWODQ010000001.1"/>
</dbReference>
<reference evidence="3 4" key="1">
    <citation type="submission" date="2018-08" db="EMBL/GenBank/DDBJ databases">
        <title>Erythrobacter zhengii sp.nov., a bacterium isolated from deep-sea sediment.</title>
        <authorList>
            <person name="Fang C."/>
            <person name="Wu Y.-H."/>
            <person name="Sun C."/>
            <person name="Wang H."/>
            <person name="Cheng H."/>
            <person name="Meng F.-X."/>
            <person name="Wang C.-S."/>
            <person name="Xu X.-W."/>
        </authorList>
    </citation>
    <scope>NUCLEOTIDE SEQUENCE [LARGE SCALE GENOMIC DNA]</scope>
    <source>
        <strain evidence="3 4">V18</strain>
    </source>
</reference>
<evidence type="ECO:0000313" key="3">
    <source>
        <dbReference type="EMBL" id="RIV89221.1"/>
    </source>
</evidence>
<name>A0A418NX63_9SPHN</name>
<comment type="caution">
    <text evidence="3">The sequence shown here is derived from an EMBL/GenBank/DDBJ whole genome shotgun (WGS) entry which is preliminary data.</text>
</comment>
<protein>
    <submittedName>
        <fullName evidence="3">Pilus assembly protein</fullName>
    </submittedName>
</protein>
<evidence type="ECO:0000313" key="4">
    <source>
        <dbReference type="Proteomes" id="UP000286576"/>
    </source>
</evidence>
<dbReference type="OrthoDB" id="7356451at2"/>
<accession>A0A418NX63</accession>
<dbReference type="Proteomes" id="UP000286576">
    <property type="component" value="Unassembled WGS sequence"/>
</dbReference>
<keyword evidence="4" id="KW-1185">Reference proteome</keyword>
<gene>
    <name evidence="3" type="ORF">D2V07_03000</name>
</gene>
<feature type="transmembrane region" description="Helical" evidence="1">
    <location>
        <begin position="30"/>
        <end position="54"/>
    </location>
</feature>
<dbReference type="InterPro" id="IPR012495">
    <property type="entry name" value="TadE-like_dom"/>
</dbReference>
<keyword evidence="1" id="KW-0812">Transmembrane</keyword>
<keyword evidence="1" id="KW-1133">Transmembrane helix</keyword>
<keyword evidence="1" id="KW-0472">Membrane</keyword>
<feature type="domain" description="TadE-like" evidence="2">
    <location>
        <begin position="28"/>
        <end position="70"/>
    </location>
</feature>
<sequence>MENRHIINRFSATSARRLGGRLARDEQGAVLVEAAFALPIIIVLLFGVISYGTWFMAAQSVQQAANEGARAALAGIDEADRQDIVQDMVNDGVLSAGTVNADKVTVSTSLEGDVYTVAVSYDYSESVLLSASIIPLPASPITRQARVRLNSL</sequence>
<evidence type="ECO:0000256" key="1">
    <source>
        <dbReference type="SAM" id="Phobius"/>
    </source>
</evidence>
<organism evidence="3 4">
    <name type="scientific">Aurantiacibacter zhengii</name>
    <dbReference type="NCBI Taxonomy" id="2307003"/>
    <lineage>
        <taxon>Bacteria</taxon>
        <taxon>Pseudomonadati</taxon>
        <taxon>Pseudomonadota</taxon>
        <taxon>Alphaproteobacteria</taxon>
        <taxon>Sphingomonadales</taxon>
        <taxon>Erythrobacteraceae</taxon>
        <taxon>Aurantiacibacter</taxon>
    </lineage>
</organism>
<proteinExistence type="predicted"/>
<dbReference type="EMBL" id="QXFL01000001">
    <property type="protein sequence ID" value="RIV89221.1"/>
    <property type="molecule type" value="Genomic_DNA"/>
</dbReference>
<dbReference type="AlphaFoldDB" id="A0A418NX63"/>
<evidence type="ECO:0000259" key="2">
    <source>
        <dbReference type="Pfam" id="PF07811"/>
    </source>
</evidence>